<keyword evidence="1" id="KW-0175">Coiled coil</keyword>
<organism evidence="2 3">
    <name type="scientific">Dibothriocephalus latus</name>
    <name type="common">Fish tapeworm</name>
    <name type="synonym">Diphyllobothrium latum</name>
    <dbReference type="NCBI Taxonomy" id="60516"/>
    <lineage>
        <taxon>Eukaryota</taxon>
        <taxon>Metazoa</taxon>
        <taxon>Spiralia</taxon>
        <taxon>Lophotrochozoa</taxon>
        <taxon>Platyhelminthes</taxon>
        <taxon>Cestoda</taxon>
        <taxon>Eucestoda</taxon>
        <taxon>Diphyllobothriidea</taxon>
        <taxon>Diphyllobothriidae</taxon>
        <taxon>Dibothriocephalus</taxon>
    </lineage>
</organism>
<accession>A0A3P7MTS4</accession>
<evidence type="ECO:0000313" key="2">
    <source>
        <dbReference type="EMBL" id="VDN21611.1"/>
    </source>
</evidence>
<proteinExistence type="predicted"/>
<keyword evidence="3" id="KW-1185">Reference proteome</keyword>
<gene>
    <name evidence="2" type="ORF">DILT_LOCUS13870</name>
</gene>
<evidence type="ECO:0000256" key="1">
    <source>
        <dbReference type="SAM" id="Coils"/>
    </source>
</evidence>
<dbReference type="EMBL" id="UYRU01071919">
    <property type="protein sequence ID" value="VDN21611.1"/>
    <property type="molecule type" value="Genomic_DNA"/>
</dbReference>
<feature type="coiled-coil region" evidence="1">
    <location>
        <begin position="41"/>
        <end position="68"/>
    </location>
</feature>
<sequence>MSETNIKFTRTILRGSSPSTVRLESRVRELEDLLDLERDGRVRAERNANELSIQLEALSERLDELSGSSSLVVSAMSSYFLTPCLSDYHALFLIVLL</sequence>
<protein>
    <submittedName>
        <fullName evidence="2">Uncharacterized protein</fullName>
    </submittedName>
</protein>
<evidence type="ECO:0000313" key="3">
    <source>
        <dbReference type="Proteomes" id="UP000281553"/>
    </source>
</evidence>
<reference evidence="2 3" key="1">
    <citation type="submission" date="2018-11" db="EMBL/GenBank/DDBJ databases">
        <authorList>
            <consortium name="Pathogen Informatics"/>
        </authorList>
    </citation>
    <scope>NUCLEOTIDE SEQUENCE [LARGE SCALE GENOMIC DNA]</scope>
</reference>
<dbReference type="AlphaFoldDB" id="A0A3P7MTS4"/>
<name>A0A3P7MTS4_DIBLA</name>
<dbReference type="Proteomes" id="UP000281553">
    <property type="component" value="Unassembled WGS sequence"/>
</dbReference>